<feature type="chain" id="PRO_5013296529" evidence="1">
    <location>
        <begin position="21"/>
        <end position="171"/>
    </location>
</feature>
<organism evidence="2 3">
    <name type="scientific">Rodentibacter genomosp. 1</name>
    <dbReference type="NCBI Taxonomy" id="1908264"/>
    <lineage>
        <taxon>Bacteria</taxon>
        <taxon>Pseudomonadati</taxon>
        <taxon>Pseudomonadota</taxon>
        <taxon>Gammaproteobacteria</taxon>
        <taxon>Pasteurellales</taxon>
        <taxon>Pasteurellaceae</taxon>
        <taxon>Rodentibacter</taxon>
    </lineage>
</organism>
<accession>A0A1V3J861</accession>
<evidence type="ECO:0000313" key="3">
    <source>
        <dbReference type="Proteomes" id="UP000188481"/>
    </source>
</evidence>
<evidence type="ECO:0000256" key="1">
    <source>
        <dbReference type="SAM" id="SignalP"/>
    </source>
</evidence>
<reference evidence="2 3" key="1">
    <citation type="submission" date="2016-10" db="EMBL/GenBank/DDBJ databases">
        <title>Rodentibacter gen. nov. and new species.</title>
        <authorList>
            <person name="Christensen H."/>
        </authorList>
    </citation>
    <scope>NUCLEOTIDE SEQUENCE [LARGE SCALE GENOMIC DNA]</scope>
    <source>
        <strain evidence="3">ppn416</strain>
    </source>
</reference>
<keyword evidence="1" id="KW-0732">Signal</keyword>
<name>A0A1V3J861_9PAST</name>
<comment type="caution">
    <text evidence="2">The sequence shown here is derived from an EMBL/GenBank/DDBJ whole genome shotgun (WGS) entry which is preliminary data.</text>
</comment>
<feature type="signal peptide" evidence="1">
    <location>
        <begin position="1"/>
        <end position="20"/>
    </location>
</feature>
<dbReference type="EMBL" id="MLHN01000004">
    <property type="protein sequence ID" value="OOF51544.1"/>
    <property type="molecule type" value="Genomic_DNA"/>
</dbReference>
<keyword evidence="3" id="KW-1185">Reference proteome</keyword>
<dbReference type="RefSeq" id="WP_077541312.1">
    <property type="nucleotide sequence ID" value="NZ_MLHN01000004.1"/>
</dbReference>
<protein>
    <submittedName>
        <fullName evidence="2">Uncharacterized protein</fullName>
    </submittedName>
</protein>
<proteinExistence type="predicted"/>
<sequence length="171" mass="19626">MFKKFLLILGGLFFISSSFANSSLNIYVEEFKKVLSKDISSITGKSVMIDTSWEELEDRYNDPMQKVRVDIENGACTDYMLAFMYVGSSNRILSMMQKLHEDRSQIPKLFVLGGAEANLFNKALAIESVYGKEVCTVDDNAKTKLKDMIERKYGSEKKKIKEYLEKQKQNQ</sequence>
<dbReference type="AlphaFoldDB" id="A0A1V3J861"/>
<dbReference type="Proteomes" id="UP000188481">
    <property type="component" value="Unassembled WGS sequence"/>
</dbReference>
<dbReference type="STRING" id="1908264.BKK54_02765"/>
<evidence type="ECO:0000313" key="2">
    <source>
        <dbReference type="EMBL" id="OOF51544.1"/>
    </source>
</evidence>
<gene>
    <name evidence="2" type="ORF">BKK54_02765</name>
</gene>